<dbReference type="AlphaFoldDB" id="A0AB33BDR3"/>
<sequence>MKKMSYILWTIIVLVIIVLIGYFMMISNSNSIKIMMVLIGLAVLVRIIITPIVALMVQHHDKIKASKEEEK</sequence>
<organism evidence="2 3">
    <name type="scientific">Fructilactobacillus lindneri</name>
    <dbReference type="NCBI Taxonomy" id="53444"/>
    <lineage>
        <taxon>Bacteria</taxon>
        <taxon>Bacillati</taxon>
        <taxon>Bacillota</taxon>
        <taxon>Bacilli</taxon>
        <taxon>Lactobacillales</taxon>
        <taxon>Lactobacillaceae</taxon>
        <taxon>Fructilactobacillus</taxon>
    </lineage>
</organism>
<dbReference type="EMBL" id="CP014907">
    <property type="protein sequence ID" value="ANZ59404.1"/>
    <property type="molecule type" value="Genomic_DNA"/>
</dbReference>
<evidence type="ECO:0000256" key="1">
    <source>
        <dbReference type="SAM" id="Phobius"/>
    </source>
</evidence>
<protein>
    <submittedName>
        <fullName evidence="2">Uncharacterized protein</fullName>
    </submittedName>
</protein>
<dbReference type="GeneID" id="61250184"/>
<name>A0AB33BDR3_9LACO</name>
<accession>A0AB33BDR3</accession>
<keyword evidence="1" id="KW-0812">Transmembrane</keyword>
<dbReference type="Proteomes" id="UP000093346">
    <property type="component" value="Chromosome"/>
</dbReference>
<dbReference type="KEGG" id="lle:AYR59_04965"/>
<evidence type="ECO:0000313" key="2">
    <source>
        <dbReference type="EMBL" id="ANZ59404.1"/>
    </source>
</evidence>
<feature type="transmembrane region" description="Helical" evidence="1">
    <location>
        <begin position="32"/>
        <end position="57"/>
    </location>
</feature>
<keyword evidence="1" id="KW-1133">Transmembrane helix</keyword>
<reference evidence="2 3" key="1">
    <citation type="submission" date="2016-03" db="EMBL/GenBank/DDBJ databases">
        <title>Pediococcus and Lactobacillus from brewery environment - whole genome sequencing and assembly.</title>
        <authorList>
            <person name="Behr J."/>
            <person name="Geissler A.J."/>
            <person name="Vogel R.F."/>
        </authorList>
    </citation>
    <scope>NUCLEOTIDE SEQUENCE [LARGE SCALE GENOMIC DNA]</scope>
    <source>
        <strain evidence="2 3">TMW 1.481</strain>
    </source>
</reference>
<evidence type="ECO:0000313" key="3">
    <source>
        <dbReference type="Proteomes" id="UP000093346"/>
    </source>
</evidence>
<proteinExistence type="predicted"/>
<dbReference type="RefSeq" id="WP_054646100.1">
    <property type="nucleotide sequence ID" value="NZ_CP014872.1"/>
</dbReference>
<keyword evidence="1" id="KW-0472">Membrane</keyword>
<gene>
    <name evidence="2" type="ORF">AYR59_04965</name>
</gene>
<feature type="transmembrane region" description="Helical" evidence="1">
    <location>
        <begin position="7"/>
        <end position="26"/>
    </location>
</feature>